<feature type="domain" description="Chitin-binding type-4" evidence="7">
    <location>
        <begin position="71"/>
        <end position="278"/>
    </location>
</feature>
<keyword evidence="5" id="KW-0325">Glycoprotein</keyword>
<keyword evidence="4" id="KW-1015">Disulfide bond</keyword>
<name>A0ABY8URV6_TETOB</name>
<dbReference type="InterPro" id="IPR004302">
    <property type="entry name" value="Cellulose/chitin-bd_N"/>
</dbReference>
<dbReference type="PANTHER" id="PTHR36575">
    <property type="entry name" value="BINDING PROTEIN, PUTATIVE (AFU_ORTHOLOGUE AFUA_1G14430)-RELATED"/>
    <property type="match status" value="1"/>
</dbReference>
<evidence type="ECO:0000256" key="3">
    <source>
        <dbReference type="ARBA" id="ARBA00023008"/>
    </source>
</evidence>
<keyword evidence="3" id="KW-0186">Copper</keyword>
<reference evidence="8 9" key="1">
    <citation type="submission" date="2023-05" db="EMBL/GenBank/DDBJ databases">
        <title>A 100% complete, gapless, phased diploid assembly of the Scenedesmus obliquus UTEX 3031 genome.</title>
        <authorList>
            <person name="Biondi T.C."/>
            <person name="Hanschen E.R."/>
            <person name="Kwon T."/>
            <person name="Eng W."/>
            <person name="Kruse C.P.S."/>
            <person name="Koehler S.I."/>
            <person name="Kunde Y."/>
            <person name="Gleasner C.D."/>
            <person name="You Mak K.T."/>
            <person name="Polle J."/>
            <person name="Hovde B.T."/>
            <person name="Starkenburg S.R."/>
        </authorList>
    </citation>
    <scope>NUCLEOTIDE SEQUENCE [LARGE SCALE GENOMIC DNA]</scope>
    <source>
        <strain evidence="8 9">DOE0152z</strain>
    </source>
</reference>
<keyword evidence="9" id="KW-1185">Reference proteome</keyword>
<comment type="similarity">
    <text evidence="6">Belongs to the polysaccharide monooxygenase AA13 family.</text>
</comment>
<dbReference type="PANTHER" id="PTHR36575:SF2">
    <property type="entry name" value="CHITIN-BINDING TYPE-4 DOMAIN-CONTAINING PROTEIN-RELATED"/>
    <property type="match status" value="1"/>
</dbReference>
<evidence type="ECO:0000313" key="9">
    <source>
        <dbReference type="Proteomes" id="UP001244341"/>
    </source>
</evidence>
<dbReference type="InterPro" id="IPR052282">
    <property type="entry name" value="Starch-active_LPMO"/>
</dbReference>
<dbReference type="Pfam" id="PF03067">
    <property type="entry name" value="LPMO_10"/>
    <property type="match status" value="1"/>
</dbReference>
<comment type="cofactor">
    <cofactor evidence="1">
        <name>Cu(2+)</name>
        <dbReference type="ChEBI" id="CHEBI:29036"/>
    </cofactor>
</comment>
<sequence>MLPAACCSSACLLFRNSLYFQDHGTRQALALPPAIMAPPNPVPAPARGRLQLLLLVAALLALLAPAPVYSHGSLTSPRSRNVINPIQGQTWWKDHGNGFGSAIVKPVNGPGVCGAPYQHDGDWNRYVGAGASQATYASGGVINVGWWIQVNHGGRIGVKLCNRRDNTDQGCFNQFQLQRADGLGPFVYLLSGASQGQLSGSADFRLPAGVSCSGGCVLQWEYLTMNSCFEACPNRAACGPYADRRNPITGASNMATCCFGSGCSAANIPEVFRNCADITITGGGGGTPTPPPSGPTGCQRTAPGGGSCGGGTCCPSGQCCSQWGYCGQ</sequence>
<keyword evidence="2" id="KW-0479">Metal-binding</keyword>
<evidence type="ECO:0000313" key="8">
    <source>
        <dbReference type="EMBL" id="WIA23393.1"/>
    </source>
</evidence>
<evidence type="ECO:0000259" key="7">
    <source>
        <dbReference type="Pfam" id="PF03067"/>
    </source>
</evidence>
<gene>
    <name evidence="8" type="ORF">OEZ85_000151</name>
</gene>
<organism evidence="8 9">
    <name type="scientific">Tetradesmus obliquus</name>
    <name type="common">Green alga</name>
    <name type="synonym">Acutodesmus obliquus</name>
    <dbReference type="NCBI Taxonomy" id="3088"/>
    <lineage>
        <taxon>Eukaryota</taxon>
        <taxon>Viridiplantae</taxon>
        <taxon>Chlorophyta</taxon>
        <taxon>core chlorophytes</taxon>
        <taxon>Chlorophyceae</taxon>
        <taxon>CS clade</taxon>
        <taxon>Sphaeropleales</taxon>
        <taxon>Scenedesmaceae</taxon>
        <taxon>Tetradesmus</taxon>
    </lineage>
</organism>
<evidence type="ECO:0000256" key="6">
    <source>
        <dbReference type="ARBA" id="ARBA00034311"/>
    </source>
</evidence>
<dbReference type="Proteomes" id="UP001244341">
    <property type="component" value="Chromosome 16b"/>
</dbReference>
<protein>
    <recommendedName>
        <fullName evidence="7">Chitin-binding type-4 domain-containing protein</fullName>
    </recommendedName>
</protein>
<dbReference type="EMBL" id="CP126223">
    <property type="protein sequence ID" value="WIA23393.1"/>
    <property type="molecule type" value="Genomic_DNA"/>
</dbReference>
<evidence type="ECO:0000256" key="5">
    <source>
        <dbReference type="ARBA" id="ARBA00023180"/>
    </source>
</evidence>
<evidence type="ECO:0000256" key="2">
    <source>
        <dbReference type="ARBA" id="ARBA00022723"/>
    </source>
</evidence>
<accession>A0ABY8URV6</accession>
<proteinExistence type="inferred from homology"/>
<evidence type="ECO:0000256" key="1">
    <source>
        <dbReference type="ARBA" id="ARBA00001973"/>
    </source>
</evidence>
<evidence type="ECO:0000256" key="4">
    <source>
        <dbReference type="ARBA" id="ARBA00023157"/>
    </source>
</evidence>